<dbReference type="EMBL" id="KB446542">
    <property type="protein sequence ID" value="EME41610.1"/>
    <property type="molecule type" value="Genomic_DNA"/>
</dbReference>
<proteinExistence type="predicted"/>
<evidence type="ECO:0000313" key="1">
    <source>
        <dbReference type="EMBL" id="EME41610.1"/>
    </source>
</evidence>
<reference evidence="2" key="1">
    <citation type="journal article" date="2012" name="PLoS Genet.">
        <title>The genomes of the fungal plant pathogens Cladosporium fulvum and Dothistroma septosporum reveal adaptation to different hosts and lifestyles but also signatures of common ancestry.</title>
        <authorList>
            <person name="de Wit P.J.G.M."/>
            <person name="van der Burgt A."/>
            <person name="Oekmen B."/>
            <person name="Stergiopoulos I."/>
            <person name="Abd-Elsalam K.A."/>
            <person name="Aerts A.L."/>
            <person name="Bahkali A.H."/>
            <person name="Beenen H.G."/>
            <person name="Chettri P."/>
            <person name="Cox M.P."/>
            <person name="Datema E."/>
            <person name="de Vries R.P."/>
            <person name="Dhillon B."/>
            <person name="Ganley A.R."/>
            <person name="Griffiths S.A."/>
            <person name="Guo Y."/>
            <person name="Hamelin R.C."/>
            <person name="Henrissat B."/>
            <person name="Kabir M.S."/>
            <person name="Jashni M.K."/>
            <person name="Kema G."/>
            <person name="Klaubauf S."/>
            <person name="Lapidus A."/>
            <person name="Levasseur A."/>
            <person name="Lindquist E."/>
            <person name="Mehrabi R."/>
            <person name="Ohm R.A."/>
            <person name="Owen T.J."/>
            <person name="Salamov A."/>
            <person name="Schwelm A."/>
            <person name="Schijlen E."/>
            <person name="Sun H."/>
            <person name="van den Burg H.A."/>
            <person name="van Ham R.C.H.J."/>
            <person name="Zhang S."/>
            <person name="Goodwin S.B."/>
            <person name="Grigoriev I.V."/>
            <person name="Collemare J."/>
            <person name="Bradshaw R.E."/>
        </authorList>
    </citation>
    <scope>NUCLEOTIDE SEQUENCE [LARGE SCALE GENOMIC DNA]</scope>
    <source>
        <strain evidence="2">NZE10 / CBS 128990</strain>
    </source>
</reference>
<reference evidence="1 2" key="2">
    <citation type="journal article" date="2012" name="PLoS Pathog.">
        <title>Diverse lifestyles and strategies of plant pathogenesis encoded in the genomes of eighteen Dothideomycetes fungi.</title>
        <authorList>
            <person name="Ohm R.A."/>
            <person name="Feau N."/>
            <person name="Henrissat B."/>
            <person name="Schoch C.L."/>
            <person name="Horwitz B.A."/>
            <person name="Barry K.W."/>
            <person name="Condon B.J."/>
            <person name="Copeland A.C."/>
            <person name="Dhillon B."/>
            <person name="Glaser F."/>
            <person name="Hesse C.N."/>
            <person name="Kosti I."/>
            <person name="LaButti K."/>
            <person name="Lindquist E.A."/>
            <person name="Lucas S."/>
            <person name="Salamov A.A."/>
            <person name="Bradshaw R.E."/>
            <person name="Ciuffetti L."/>
            <person name="Hamelin R.C."/>
            <person name="Kema G.H.J."/>
            <person name="Lawrence C."/>
            <person name="Scott J.A."/>
            <person name="Spatafora J.W."/>
            <person name="Turgeon B.G."/>
            <person name="de Wit P.J.G.M."/>
            <person name="Zhong S."/>
            <person name="Goodwin S.B."/>
            <person name="Grigoriev I.V."/>
        </authorList>
    </citation>
    <scope>NUCLEOTIDE SEQUENCE [LARGE SCALE GENOMIC DNA]</scope>
    <source>
        <strain evidence="2">NZE10 / CBS 128990</strain>
    </source>
</reference>
<dbReference type="HOGENOM" id="CLU_2320343_0_0_1"/>
<dbReference type="Proteomes" id="UP000016933">
    <property type="component" value="Unassembled WGS sequence"/>
</dbReference>
<accession>N1PJ86</accession>
<protein>
    <submittedName>
        <fullName evidence="1">Uncharacterized protein</fullName>
    </submittedName>
</protein>
<evidence type="ECO:0000313" key="2">
    <source>
        <dbReference type="Proteomes" id="UP000016933"/>
    </source>
</evidence>
<dbReference type="AlphaFoldDB" id="N1PJ86"/>
<sequence length="99" mass="11388">MSLPRVRGFHLEKLLLTQRHQTSGQAIPDDDLQDDIVSDDIEAQVDVSPHERRALRTVTSTEITTQTMVSHRHKASRVEAVPDRTWSEFIDHDRARGYI</sequence>
<keyword evidence="2" id="KW-1185">Reference proteome</keyword>
<organism evidence="1 2">
    <name type="scientific">Dothistroma septosporum (strain NZE10 / CBS 128990)</name>
    <name type="common">Red band needle blight fungus</name>
    <name type="synonym">Mycosphaerella pini</name>
    <dbReference type="NCBI Taxonomy" id="675120"/>
    <lineage>
        <taxon>Eukaryota</taxon>
        <taxon>Fungi</taxon>
        <taxon>Dikarya</taxon>
        <taxon>Ascomycota</taxon>
        <taxon>Pezizomycotina</taxon>
        <taxon>Dothideomycetes</taxon>
        <taxon>Dothideomycetidae</taxon>
        <taxon>Mycosphaerellales</taxon>
        <taxon>Mycosphaerellaceae</taxon>
        <taxon>Dothistroma</taxon>
    </lineage>
</organism>
<name>N1PJ86_DOTSN</name>
<gene>
    <name evidence="1" type="ORF">DOTSEDRAFT_73882</name>
</gene>